<reference evidence="3" key="2">
    <citation type="submission" date="2009-11" db="EMBL/GenBank/DDBJ databases">
        <title>The Genome Sequence of Allomyces macrogynus strain ATCC 38327.</title>
        <authorList>
            <consortium name="The Broad Institute Genome Sequencing Platform"/>
            <person name="Russ C."/>
            <person name="Cuomo C."/>
            <person name="Shea T."/>
            <person name="Young S.K."/>
            <person name="Zeng Q."/>
            <person name="Koehrsen M."/>
            <person name="Haas B."/>
            <person name="Borodovsky M."/>
            <person name="Guigo R."/>
            <person name="Alvarado L."/>
            <person name="Berlin A."/>
            <person name="Borenstein D."/>
            <person name="Chen Z."/>
            <person name="Engels R."/>
            <person name="Freedman E."/>
            <person name="Gellesch M."/>
            <person name="Goldberg J."/>
            <person name="Griggs A."/>
            <person name="Gujja S."/>
            <person name="Heiman D."/>
            <person name="Hepburn T."/>
            <person name="Howarth C."/>
            <person name="Jen D."/>
            <person name="Larson L."/>
            <person name="Lewis B."/>
            <person name="Mehta T."/>
            <person name="Park D."/>
            <person name="Pearson M."/>
            <person name="Roberts A."/>
            <person name="Saif S."/>
            <person name="Shenoy N."/>
            <person name="Sisk P."/>
            <person name="Stolte C."/>
            <person name="Sykes S."/>
            <person name="Walk T."/>
            <person name="White J."/>
            <person name="Yandava C."/>
            <person name="Burger G."/>
            <person name="Gray M.W."/>
            <person name="Holland P.W.H."/>
            <person name="King N."/>
            <person name="Lang F.B.F."/>
            <person name="Roger A.J."/>
            <person name="Ruiz-Trillo I."/>
            <person name="Lander E."/>
            <person name="Nusbaum C."/>
        </authorList>
    </citation>
    <scope>NUCLEOTIDE SEQUENCE [LARGE SCALE GENOMIC DNA]</scope>
    <source>
        <strain evidence="3">ATCC 38327</strain>
    </source>
</reference>
<evidence type="ECO:0000256" key="1">
    <source>
        <dbReference type="SAM" id="Coils"/>
    </source>
</evidence>
<dbReference type="Proteomes" id="UP000054350">
    <property type="component" value="Unassembled WGS sequence"/>
</dbReference>
<accession>A0A0L0T6P6</accession>
<dbReference type="VEuPathDB" id="FungiDB:AMAG_14551"/>
<protein>
    <submittedName>
        <fullName evidence="2">Uncharacterized protein</fullName>
    </submittedName>
</protein>
<proteinExistence type="predicted"/>
<feature type="coiled-coil region" evidence="1">
    <location>
        <begin position="59"/>
        <end position="93"/>
    </location>
</feature>
<organism evidence="2 3">
    <name type="scientific">Allomyces macrogynus (strain ATCC 38327)</name>
    <name type="common">Allomyces javanicus var. macrogynus</name>
    <dbReference type="NCBI Taxonomy" id="578462"/>
    <lineage>
        <taxon>Eukaryota</taxon>
        <taxon>Fungi</taxon>
        <taxon>Fungi incertae sedis</taxon>
        <taxon>Blastocladiomycota</taxon>
        <taxon>Blastocladiomycetes</taxon>
        <taxon>Blastocladiales</taxon>
        <taxon>Blastocladiaceae</taxon>
        <taxon>Allomyces</taxon>
    </lineage>
</organism>
<evidence type="ECO:0000313" key="3">
    <source>
        <dbReference type="Proteomes" id="UP000054350"/>
    </source>
</evidence>
<dbReference type="AlphaFoldDB" id="A0A0L0T6P6"/>
<evidence type="ECO:0000313" key="2">
    <source>
        <dbReference type="EMBL" id="KNE70417.1"/>
    </source>
</evidence>
<name>A0A0L0T6P6_ALLM3</name>
<gene>
    <name evidence="2" type="ORF">AMAG_14551</name>
</gene>
<keyword evidence="3" id="KW-1185">Reference proteome</keyword>
<dbReference type="EMBL" id="GG745365">
    <property type="protein sequence ID" value="KNE70417.1"/>
    <property type="molecule type" value="Genomic_DNA"/>
</dbReference>
<sequence length="153" mass="16914">MHPDSANPELDAMRAIAERAHSDLLAEAHRRADLEHQLADTRARLETEVAHHLRTRAEADRLADELDVARDLLHRARNDAARVRAELDEVHALSRPISPSAAVDAAVRGRDTAARPESPAALGGWVGRFRERGIVANALARDPKFRGLELRLP</sequence>
<keyword evidence="1" id="KW-0175">Coiled coil</keyword>
<reference evidence="2 3" key="1">
    <citation type="submission" date="2009-11" db="EMBL/GenBank/DDBJ databases">
        <title>Annotation of Allomyces macrogynus ATCC 38327.</title>
        <authorList>
            <consortium name="The Broad Institute Genome Sequencing Platform"/>
            <person name="Russ C."/>
            <person name="Cuomo C."/>
            <person name="Burger G."/>
            <person name="Gray M.W."/>
            <person name="Holland P.W.H."/>
            <person name="King N."/>
            <person name="Lang F.B.F."/>
            <person name="Roger A.J."/>
            <person name="Ruiz-Trillo I."/>
            <person name="Young S.K."/>
            <person name="Zeng Q."/>
            <person name="Gargeya S."/>
            <person name="Fitzgerald M."/>
            <person name="Haas B."/>
            <person name="Abouelleil A."/>
            <person name="Alvarado L."/>
            <person name="Arachchi H.M."/>
            <person name="Berlin A."/>
            <person name="Chapman S.B."/>
            <person name="Gearin G."/>
            <person name="Goldberg J."/>
            <person name="Griggs A."/>
            <person name="Gujja S."/>
            <person name="Hansen M."/>
            <person name="Heiman D."/>
            <person name="Howarth C."/>
            <person name="Larimer J."/>
            <person name="Lui A."/>
            <person name="MacDonald P.J.P."/>
            <person name="McCowen C."/>
            <person name="Montmayeur A."/>
            <person name="Murphy C."/>
            <person name="Neiman D."/>
            <person name="Pearson M."/>
            <person name="Priest M."/>
            <person name="Roberts A."/>
            <person name="Saif S."/>
            <person name="Shea T."/>
            <person name="Sisk P."/>
            <person name="Stolte C."/>
            <person name="Sykes S."/>
            <person name="Wortman J."/>
            <person name="Nusbaum C."/>
            <person name="Birren B."/>
        </authorList>
    </citation>
    <scope>NUCLEOTIDE SEQUENCE [LARGE SCALE GENOMIC DNA]</scope>
    <source>
        <strain evidence="2 3">ATCC 38327</strain>
    </source>
</reference>